<evidence type="ECO:0000259" key="2">
    <source>
        <dbReference type="Pfam" id="PF18962"/>
    </source>
</evidence>
<dbReference type="InterPro" id="IPR026444">
    <property type="entry name" value="Secre_tail"/>
</dbReference>
<keyword evidence="1" id="KW-0732">Signal</keyword>
<proteinExistence type="predicted"/>
<protein>
    <recommendedName>
        <fullName evidence="2">Secretion system C-terminal sorting domain-containing protein</fullName>
    </recommendedName>
</protein>
<accession>A0A167X4K9</accession>
<dbReference type="STRING" id="249352.SAMN05444395_103162"/>
<evidence type="ECO:0000313" key="3">
    <source>
        <dbReference type="EMBL" id="OAB28015.1"/>
    </source>
</evidence>
<feature type="domain" description="Secretion system C-terminal sorting" evidence="2">
    <location>
        <begin position="162"/>
        <end position="234"/>
    </location>
</feature>
<dbReference type="NCBIfam" id="TIGR04183">
    <property type="entry name" value="Por_Secre_tail"/>
    <property type="match status" value="1"/>
</dbReference>
<organism evidence="3 4">
    <name type="scientific">Flavobacterium fryxellicola</name>
    <dbReference type="NCBI Taxonomy" id="249352"/>
    <lineage>
        <taxon>Bacteria</taxon>
        <taxon>Pseudomonadati</taxon>
        <taxon>Bacteroidota</taxon>
        <taxon>Flavobacteriia</taxon>
        <taxon>Flavobacteriales</taxon>
        <taxon>Flavobacteriaceae</taxon>
        <taxon>Flavobacterium</taxon>
    </lineage>
</organism>
<gene>
    <name evidence="3" type="ORF">FBFR_09190</name>
</gene>
<reference evidence="3 4" key="1">
    <citation type="submission" date="2016-03" db="EMBL/GenBank/DDBJ databases">
        <title>Draft genome sequence of Flavobacterium fryxellicola DSM 16209.</title>
        <authorList>
            <person name="Shin S.-K."/>
            <person name="Yi H."/>
        </authorList>
    </citation>
    <scope>NUCLEOTIDE SEQUENCE [LARGE SCALE GENOMIC DNA]</scope>
    <source>
        <strain evidence="3 4">DSM 16209</strain>
    </source>
</reference>
<dbReference type="EMBL" id="LVJE01000013">
    <property type="protein sequence ID" value="OAB28015.1"/>
    <property type="molecule type" value="Genomic_DNA"/>
</dbReference>
<dbReference type="Proteomes" id="UP000077164">
    <property type="component" value="Unassembled WGS sequence"/>
</dbReference>
<name>A0A167X4K9_9FLAO</name>
<dbReference type="AlphaFoldDB" id="A0A167X4K9"/>
<sequence>MSFTNTSVIVNSLYDGQGVLTATFQNGQTVTKNIWVGVPQITGLFCPDDSTICSGTFCQQGLGLPSFNLTDSVVANSNGLTTAQIFDKTNWEWERVNINIVIAGDIRGDQTYIAPNFVGQTGVRVRAKNNCGWSEWSELYFEVVDCGVGLSRLSEQEKVFIVYPNPSNDIVNIDVKGGKTMLTVHSKVSAELFDIMGNSKAKINIKNNKASFNVSTLNKGIYVLQIYIDGKTESHQIGVK</sequence>
<evidence type="ECO:0000256" key="1">
    <source>
        <dbReference type="ARBA" id="ARBA00022729"/>
    </source>
</evidence>
<comment type="caution">
    <text evidence="3">The sequence shown here is derived from an EMBL/GenBank/DDBJ whole genome shotgun (WGS) entry which is preliminary data.</text>
</comment>
<evidence type="ECO:0000313" key="4">
    <source>
        <dbReference type="Proteomes" id="UP000077164"/>
    </source>
</evidence>
<dbReference type="Pfam" id="PF18962">
    <property type="entry name" value="Por_Secre_tail"/>
    <property type="match status" value="1"/>
</dbReference>
<keyword evidence="4" id="KW-1185">Reference proteome</keyword>
<dbReference type="RefSeq" id="WP_066080084.1">
    <property type="nucleotide sequence ID" value="NZ_FRDK01000003.1"/>
</dbReference>